<sequence>MLRFDIATHAVRRNQLTRGAGVNVSLLAAGIHLLPGHRVRADAHDKREVSMDPTRRTLLKASLLLPLAALLPMSLLSSFAWGQATAKDMQTLTLAIHNESGPHRLEVEVAETAPQRQRGLMERESLPEANGMLFRFESEQSANNAFWMYRTLIPLDIAFIDANGRIVAINTMQPCESSTPSDCPSYPAGAAYHSALEVNAGYFAERGIKVGDCVSIPEEAGYCQPAD</sequence>
<dbReference type="Proteomes" id="UP000320231">
    <property type="component" value="Chromosome"/>
</dbReference>
<organism evidence="1 2">
    <name type="scientific">Vreelandella sulfidaeris</name>
    <dbReference type="NCBI Taxonomy" id="115553"/>
    <lineage>
        <taxon>Bacteria</taxon>
        <taxon>Pseudomonadati</taxon>
        <taxon>Pseudomonadota</taxon>
        <taxon>Gammaproteobacteria</taxon>
        <taxon>Oceanospirillales</taxon>
        <taxon>Halomonadaceae</taxon>
        <taxon>Vreelandella</taxon>
    </lineage>
</organism>
<dbReference type="AlphaFoldDB" id="A0A455UHN8"/>
<gene>
    <name evidence="1" type="ORF">HSBAA_51440</name>
</gene>
<dbReference type="Gene3D" id="2.60.120.1140">
    <property type="entry name" value="Protein of unknown function DUF192"/>
    <property type="match status" value="1"/>
</dbReference>
<accession>A0A455UHN8</accession>
<dbReference type="InterPro" id="IPR003795">
    <property type="entry name" value="DUF192"/>
</dbReference>
<name>A0A455UHN8_9GAMM</name>
<evidence type="ECO:0000313" key="2">
    <source>
        <dbReference type="Proteomes" id="UP000320231"/>
    </source>
</evidence>
<dbReference type="KEGG" id="hsr:HSBAA_51440"/>
<dbReference type="Pfam" id="PF02643">
    <property type="entry name" value="DUF192"/>
    <property type="match status" value="1"/>
</dbReference>
<dbReference type="InterPro" id="IPR038695">
    <property type="entry name" value="Saro_0823-like_sf"/>
</dbReference>
<evidence type="ECO:0008006" key="3">
    <source>
        <dbReference type="Google" id="ProtNLM"/>
    </source>
</evidence>
<dbReference type="PANTHER" id="PTHR37953">
    <property type="entry name" value="UPF0127 PROTEIN MJ1496"/>
    <property type="match status" value="1"/>
</dbReference>
<reference evidence="1 2" key="1">
    <citation type="journal article" date="2019" name="Microbiol. Resour. Announc.">
        <title>Complete Genome Sequence of Halomonas sulfidaeris Strain Esulfide1 Isolated from a Metal Sulfide Rock at a Depth of 2,200 Meters, Obtained Using Nanopore Sequencing.</title>
        <authorList>
            <person name="Saito M."/>
            <person name="Nishigata A."/>
            <person name="Galipon J."/>
            <person name="Arakawa K."/>
        </authorList>
    </citation>
    <scope>NUCLEOTIDE SEQUENCE [LARGE SCALE GENOMIC DNA]</scope>
    <source>
        <strain evidence="1 2">ATCC BAA-803</strain>
    </source>
</reference>
<protein>
    <recommendedName>
        <fullName evidence="3">DUF192 domain-containing protein</fullName>
    </recommendedName>
</protein>
<dbReference type="EMBL" id="AP019514">
    <property type="protein sequence ID" value="BBI63838.1"/>
    <property type="molecule type" value="Genomic_DNA"/>
</dbReference>
<evidence type="ECO:0000313" key="1">
    <source>
        <dbReference type="EMBL" id="BBI63838.1"/>
    </source>
</evidence>
<dbReference type="PANTHER" id="PTHR37953:SF1">
    <property type="entry name" value="UPF0127 PROTEIN MJ1496"/>
    <property type="match status" value="1"/>
</dbReference>
<proteinExistence type="predicted"/>